<dbReference type="SUPFAM" id="SSF51569">
    <property type="entry name" value="Aldolase"/>
    <property type="match status" value="1"/>
</dbReference>
<dbReference type="PANTHER" id="PTHR30246">
    <property type="entry name" value="2-KETO-3-DEOXY-6-PHOSPHOGLUCONATE ALDOLASE"/>
    <property type="match status" value="1"/>
</dbReference>
<evidence type="ECO:0000256" key="1">
    <source>
        <dbReference type="ARBA" id="ARBA00000654"/>
    </source>
</evidence>
<name>A0ABT6ZJQ4_9ACTN</name>
<dbReference type="PROSITE" id="PS00159">
    <property type="entry name" value="ALDOLASE_KDPG_KHG_1"/>
    <property type="match status" value="1"/>
</dbReference>
<evidence type="ECO:0000256" key="4">
    <source>
        <dbReference type="ARBA" id="ARBA00011233"/>
    </source>
</evidence>
<dbReference type="InterPro" id="IPR000887">
    <property type="entry name" value="Aldlse_KDPG_KHG"/>
</dbReference>
<evidence type="ECO:0000256" key="8">
    <source>
        <dbReference type="ARBA" id="ARBA00023277"/>
    </source>
</evidence>
<dbReference type="EMBL" id="JASJEX010000002">
    <property type="protein sequence ID" value="MDJ1129291.1"/>
    <property type="molecule type" value="Genomic_DNA"/>
</dbReference>
<dbReference type="PANTHER" id="PTHR30246:SF1">
    <property type="entry name" value="2-DEHYDRO-3-DEOXY-6-PHOSPHOGALACTONATE ALDOLASE-RELATED"/>
    <property type="match status" value="1"/>
</dbReference>
<dbReference type="CDD" id="cd00452">
    <property type="entry name" value="KDPG_aldolase"/>
    <property type="match status" value="1"/>
</dbReference>
<keyword evidence="10" id="KW-1185">Reference proteome</keyword>
<organism evidence="9 10">
    <name type="scientific">Kribbibacterium absianum</name>
    <dbReference type="NCBI Taxonomy" id="3044210"/>
    <lineage>
        <taxon>Bacteria</taxon>
        <taxon>Bacillati</taxon>
        <taxon>Actinomycetota</taxon>
        <taxon>Coriobacteriia</taxon>
        <taxon>Coriobacteriales</taxon>
        <taxon>Kribbibacteriaceae</taxon>
        <taxon>Kribbibacterium</taxon>
    </lineage>
</organism>
<dbReference type="Proteomes" id="UP001431693">
    <property type="component" value="Unassembled WGS sequence"/>
</dbReference>
<keyword evidence="7" id="KW-0704">Schiff base</keyword>
<evidence type="ECO:0000313" key="10">
    <source>
        <dbReference type="Proteomes" id="UP001431693"/>
    </source>
</evidence>
<accession>A0ABT6ZJQ4</accession>
<evidence type="ECO:0000256" key="5">
    <source>
        <dbReference type="ARBA" id="ARBA00013063"/>
    </source>
</evidence>
<proteinExistence type="inferred from homology"/>
<evidence type="ECO:0000256" key="3">
    <source>
        <dbReference type="ARBA" id="ARBA00006906"/>
    </source>
</evidence>
<evidence type="ECO:0000313" key="9">
    <source>
        <dbReference type="EMBL" id="MDJ1129291.1"/>
    </source>
</evidence>
<comment type="catalytic activity">
    <reaction evidence="1">
        <text>2-dehydro-3-deoxy-6-phospho-D-gluconate = D-glyceraldehyde 3-phosphate + pyruvate</text>
        <dbReference type="Rhea" id="RHEA:17089"/>
        <dbReference type="ChEBI" id="CHEBI:15361"/>
        <dbReference type="ChEBI" id="CHEBI:57569"/>
        <dbReference type="ChEBI" id="CHEBI:59776"/>
        <dbReference type="EC" id="4.1.2.14"/>
    </reaction>
</comment>
<dbReference type="InterPro" id="IPR031337">
    <property type="entry name" value="KDPG/KHG_AS_1"/>
</dbReference>
<reference evidence="9" key="1">
    <citation type="submission" date="2023-05" db="EMBL/GenBank/DDBJ databases">
        <title>[olsenella] sp. nov., isolated from a pig farm feces dump.</title>
        <authorList>
            <person name="Chang Y.-H."/>
        </authorList>
    </citation>
    <scope>NUCLEOTIDE SEQUENCE</scope>
    <source>
        <strain evidence="9">YH-ols2217</strain>
    </source>
</reference>
<sequence length="224" mass="22960">MATLTERELVERFSALGVVPVVTIDDPSLAPALGRALQAGGLPAAEVTFRTPAAADSIAELRAQCPDLLVGAGTVCDLACAKAAVAAGAQFCVSPGIPAEALDWCLSEGVPFVPGVATPTEVMRARERGVKALKLFPAQVLGGPALIKALAGPFADVHFMCTGGVRLDSAADYLAQPTVFCVGGTWVAPPTALASHDLATVERLCREASAEVARIRRAPAPHVA</sequence>
<comment type="pathway">
    <text evidence="2">Carbohydrate acid metabolism; 2-dehydro-3-deoxy-D-gluconate degradation; D-glyceraldehyde 3-phosphate and pyruvate from 2-dehydro-3-deoxy-D-gluconate: step 2/2.</text>
</comment>
<dbReference type="InterPro" id="IPR031338">
    <property type="entry name" value="KDPG/KHG_AS_2"/>
</dbReference>
<comment type="caution">
    <text evidence="9">The sequence shown here is derived from an EMBL/GenBank/DDBJ whole genome shotgun (WGS) entry which is preliminary data.</text>
</comment>
<comment type="similarity">
    <text evidence="3">Belongs to the KHG/KDPG aldolase family.</text>
</comment>
<evidence type="ECO:0000256" key="7">
    <source>
        <dbReference type="ARBA" id="ARBA00023270"/>
    </source>
</evidence>
<keyword evidence="6 9" id="KW-0456">Lyase</keyword>
<protein>
    <recommendedName>
        <fullName evidence="5">2-dehydro-3-deoxy-phosphogluconate aldolase</fullName>
        <ecNumber evidence="5">4.1.2.14</ecNumber>
    </recommendedName>
</protein>
<gene>
    <name evidence="9" type="primary">eda</name>
    <name evidence="9" type="ORF">QJ043_04255</name>
</gene>
<comment type="subunit">
    <text evidence="4">Homotrimer.</text>
</comment>
<keyword evidence="8" id="KW-0119">Carbohydrate metabolism</keyword>
<dbReference type="NCBIfam" id="TIGR01182">
    <property type="entry name" value="eda"/>
    <property type="match status" value="1"/>
</dbReference>
<dbReference type="InterPro" id="IPR013785">
    <property type="entry name" value="Aldolase_TIM"/>
</dbReference>
<dbReference type="GO" id="GO:0008700">
    <property type="term" value="F:(R,S)-4-hydroxy-2-oxoglutarate aldolase activity"/>
    <property type="evidence" value="ECO:0007669"/>
    <property type="project" value="UniProtKB-EC"/>
</dbReference>
<dbReference type="Gene3D" id="3.20.20.70">
    <property type="entry name" value="Aldolase class I"/>
    <property type="match status" value="1"/>
</dbReference>
<dbReference type="RefSeq" id="WP_283713631.1">
    <property type="nucleotide sequence ID" value="NZ_JASJEW010000005.1"/>
</dbReference>
<dbReference type="GO" id="GO:0008675">
    <property type="term" value="F:2-dehydro-3-deoxy-phosphogluconate aldolase activity"/>
    <property type="evidence" value="ECO:0007669"/>
    <property type="project" value="UniProtKB-EC"/>
</dbReference>
<dbReference type="EC" id="4.1.2.14" evidence="5"/>
<evidence type="ECO:0000256" key="2">
    <source>
        <dbReference type="ARBA" id="ARBA00004736"/>
    </source>
</evidence>
<dbReference type="Pfam" id="PF01081">
    <property type="entry name" value="Aldolase"/>
    <property type="match status" value="1"/>
</dbReference>
<evidence type="ECO:0000256" key="6">
    <source>
        <dbReference type="ARBA" id="ARBA00023239"/>
    </source>
</evidence>
<dbReference type="PROSITE" id="PS00160">
    <property type="entry name" value="ALDOLASE_KDPG_KHG_2"/>
    <property type="match status" value="1"/>
</dbReference>